<evidence type="ECO:0000259" key="2">
    <source>
        <dbReference type="Pfam" id="PF24864"/>
    </source>
</evidence>
<organism evidence="3 4">
    <name type="scientific">Aspergillus keveii</name>
    <dbReference type="NCBI Taxonomy" id="714993"/>
    <lineage>
        <taxon>Eukaryota</taxon>
        <taxon>Fungi</taxon>
        <taxon>Dikarya</taxon>
        <taxon>Ascomycota</taxon>
        <taxon>Pezizomycotina</taxon>
        <taxon>Eurotiomycetes</taxon>
        <taxon>Eurotiomycetidae</taxon>
        <taxon>Eurotiales</taxon>
        <taxon>Aspergillaceae</taxon>
        <taxon>Aspergillus</taxon>
        <taxon>Aspergillus subgen. Nidulantes</taxon>
    </lineage>
</organism>
<dbReference type="EMBL" id="JBFTWV010000037">
    <property type="protein sequence ID" value="KAL2795157.1"/>
    <property type="molecule type" value="Genomic_DNA"/>
</dbReference>
<keyword evidence="1" id="KW-1133">Transmembrane helix</keyword>
<protein>
    <recommendedName>
        <fullName evidence="2">DUF7730 domain-containing protein</fullName>
    </recommendedName>
</protein>
<sequence>MDRLRSFGIDALNAIYFGLFVAFLWLVWLGIAIINGVYYIFHPRRFITMRRLRGGSPPVSLSRSRRTRTLSAMQPHSQQQSLFFRLPPELRQMVYREVLIPRTPIHVRRTHRRLCSTPCRGVPHNRNCAQRMAADGTVARRLQGEAPHRDNILPLLRTCRGIYFEAADLIYTANTLIFEDLATLAAFPQCVTPDRLSSIQRVRLDLFPFKDNKDERMYLDTIRTGWQPAIDALVAMHGLVDLTMRIPWSWDLSRWELRRDFLLGPLKGLTAARKFVVELPPSADLESNVNGVDDDAPYTIVSNADLQIPHYSRCDWWGSEGLPKWIPPL</sequence>
<dbReference type="PANTHER" id="PTHR38790">
    <property type="entry name" value="2EXR DOMAIN-CONTAINING PROTEIN-RELATED"/>
    <property type="match status" value="1"/>
</dbReference>
<feature type="domain" description="DUF7730" evidence="2">
    <location>
        <begin position="76"/>
        <end position="284"/>
    </location>
</feature>
<keyword evidence="1" id="KW-0812">Transmembrane</keyword>
<dbReference type="InterPro" id="IPR056632">
    <property type="entry name" value="DUF7730"/>
</dbReference>
<comment type="caution">
    <text evidence="3">The sequence shown here is derived from an EMBL/GenBank/DDBJ whole genome shotgun (WGS) entry which is preliminary data.</text>
</comment>
<gene>
    <name evidence="3" type="ORF">BJX66DRAFT_302346</name>
</gene>
<keyword evidence="4" id="KW-1185">Reference proteome</keyword>
<accession>A0ABR4G810</accession>
<dbReference type="Pfam" id="PF24864">
    <property type="entry name" value="DUF7730"/>
    <property type="match status" value="1"/>
</dbReference>
<evidence type="ECO:0000313" key="4">
    <source>
        <dbReference type="Proteomes" id="UP001610563"/>
    </source>
</evidence>
<feature type="transmembrane region" description="Helical" evidence="1">
    <location>
        <begin position="15"/>
        <end position="41"/>
    </location>
</feature>
<evidence type="ECO:0000256" key="1">
    <source>
        <dbReference type="SAM" id="Phobius"/>
    </source>
</evidence>
<reference evidence="3 4" key="1">
    <citation type="submission" date="2024-07" db="EMBL/GenBank/DDBJ databases">
        <title>Section-level genome sequencing and comparative genomics of Aspergillus sections Usti and Cavernicolus.</title>
        <authorList>
            <consortium name="Lawrence Berkeley National Laboratory"/>
            <person name="Nybo J.L."/>
            <person name="Vesth T.C."/>
            <person name="Theobald S."/>
            <person name="Frisvad J.C."/>
            <person name="Larsen T.O."/>
            <person name="Kjaerboelling I."/>
            <person name="Rothschild-Mancinelli K."/>
            <person name="Lyhne E.K."/>
            <person name="Kogle M.E."/>
            <person name="Barry K."/>
            <person name="Clum A."/>
            <person name="Na H."/>
            <person name="Ledsgaard L."/>
            <person name="Lin J."/>
            <person name="Lipzen A."/>
            <person name="Kuo A."/>
            <person name="Riley R."/>
            <person name="Mondo S."/>
            <person name="Labutti K."/>
            <person name="Haridas S."/>
            <person name="Pangalinan J."/>
            <person name="Salamov A.A."/>
            <person name="Simmons B.A."/>
            <person name="Magnuson J.K."/>
            <person name="Chen J."/>
            <person name="Drula E."/>
            <person name="Henrissat B."/>
            <person name="Wiebenga A."/>
            <person name="Lubbers R.J."/>
            <person name="Gomes A.C."/>
            <person name="Makela M.R."/>
            <person name="Stajich J."/>
            <person name="Grigoriev I.V."/>
            <person name="Mortensen U.H."/>
            <person name="De Vries R.P."/>
            <person name="Baker S.E."/>
            <person name="Andersen M.R."/>
        </authorList>
    </citation>
    <scope>NUCLEOTIDE SEQUENCE [LARGE SCALE GENOMIC DNA]</scope>
    <source>
        <strain evidence="3 4">CBS 209.92</strain>
    </source>
</reference>
<dbReference type="Proteomes" id="UP001610563">
    <property type="component" value="Unassembled WGS sequence"/>
</dbReference>
<evidence type="ECO:0000313" key="3">
    <source>
        <dbReference type="EMBL" id="KAL2795157.1"/>
    </source>
</evidence>
<name>A0ABR4G810_9EURO</name>
<keyword evidence="1" id="KW-0472">Membrane</keyword>
<proteinExistence type="predicted"/>